<protein>
    <recommendedName>
        <fullName evidence="1">F-box domain-containing protein</fullName>
    </recommendedName>
</protein>
<dbReference type="InterPro" id="IPR001810">
    <property type="entry name" value="F-box_dom"/>
</dbReference>
<evidence type="ECO:0000313" key="2">
    <source>
        <dbReference type="EMBL" id="KAH7568520.1"/>
    </source>
</evidence>
<proteinExistence type="predicted"/>
<reference evidence="2 3" key="1">
    <citation type="submission" date="2021-02" db="EMBL/GenBank/DDBJ databases">
        <title>Plant Genome Project.</title>
        <authorList>
            <person name="Zhang R.-G."/>
        </authorList>
    </citation>
    <scope>NUCLEOTIDE SEQUENCE [LARGE SCALE GENOMIC DNA]</scope>
    <source>
        <tissue evidence="2">Leaves</tissue>
    </source>
</reference>
<dbReference type="InterPro" id="IPR006553">
    <property type="entry name" value="Leu-rich_rpt_Cys-con_subtyp"/>
</dbReference>
<evidence type="ECO:0000259" key="1">
    <source>
        <dbReference type="PROSITE" id="PS50181"/>
    </source>
</evidence>
<dbReference type="InterPro" id="IPR032675">
    <property type="entry name" value="LRR_dom_sf"/>
</dbReference>
<accession>A0ABQ8HVX4</accession>
<gene>
    <name evidence="2" type="ORF">JRO89_XS06G0010000</name>
</gene>
<sequence length="328" mass="37684">MSRTADPERPNWVELPRDVTAAIFSKLGAIEVLTSVQYVCSSWLKMCKDPSMWRTIDMHNLGDSFDMNFDLEKICRVAIDRSNGNLSCINLEYFGNDELLHYIADRYFISFIFLFLFVGNLSSNLKNLRLVFCYSISDRGLIDCIGKFPLLEELDLSYCSLSIESLEAVGHCCPLLKSLKLNIQGSRYPVIECDEEALVIGKYMHELRHLQLFGNRLTNSGLEAILNGCPHLESLDLRQCFNVNLEGNLEKRCFGQIKDLRRPNDSTSDYEFDAELPSSDAGCESFDDYDDPYGVSDIELLTDEDNYDDSYYEFSDYNNFDYVDLFFD</sequence>
<dbReference type="Gene3D" id="1.20.1280.50">
    <property type="match status" value="1"/>
</dbReference>
<dbReference type="PANTHER" id="PTHR38926:SF2">
    <property type="entry name" value="F-BOX_LRR-REPEAT PROTEIN 21-RELATED"/>
    <property type="match status" value="1"/>
</dbReference>
<dbReference type="EMBL" id="JAFEMO010000006">
    <property type="protein sequence ID" value="KAH7568520.1"/>
    <property type="molecule type" value="Genomic_DNA"/>
</dbReference>
<dbReference type="SUPFAM" id="SSF52047">
    <property type="entry name" value="RNI-like"/>
    <property type="match status" value="1"/>
</dbReference>
<keyword evidence="3" id="KW-1185">Reference proteome</keyword>
<dbReference type="Pfam" id="PF13516">
    <property type="entry name" value="LRR_6"/>
    <property type="match status" value="1"/>
</dbReference>
<dbReference type="PANTHER" id="PTHR38926">
    <property type="entry name" value="F-BOX DOMAIN CONTAINING PROTEIN, EXPRESSED"/>
    <property type="match status" value="1"/>
</dbReference>
<evidence type="ECO:0000313" key="3">
    <source>
        <dbReference type="Proteomes" id="UP000827721"/>
    </source>
</evidence>
<dbReference type="Pfam" id="PF12937">
    <property type="entry name" value="F-box-like"/>
    <property type="match status" value="1"/>
</dbReference>
<dbReference type="SMART" id="SM00367">
    <property type="entry name" value="LRR_CC"/>
    <property type="match status" value="4"/>
</dbReference>
<dbReference type="InterPro" id="IPR001611">
    <property type="entry name" value="Leu-rich_rpt"/>
</dbReference>
<dbReference type="CDD" id="cd22164">
    <property type="entry name" value="F-box_AtSKIP19-like"/>
    <property type="match status" value="1"/>
</dbReference>
<dbReference type="Proteomes" id="UP000827721">
    <property type="component" value="Unassembled WGS sequence"/>
</dbReference>
<dbReference type="Gene3D" id="3.80.10.10">
    <property type="entry name" value="Ribonuclease Inhibitor"/>
    <property type="match status" value="1"/>
</dbReference>
<organism evidence="2 3">
    <name type="scientific">Xanthoceras sorbifolium</name>
    <dbReference type="NCBI Taxonomy" id="99658"/>
    <lineage>
        <taxon>Eukaryota</taxon>
        <taxon>Viridiplantae</taxon>
        <taxon>Streptophyta</taxon>
        <taxon>Embryophyta</taxon>
        <taxon>Tracheophyta</taxon>
        <taxon>Spermatophyta</taxon>
        <taxon>Magnoliopsida</taxon>
        <taxon>eudicotyledons</taxon>
        <taxon>Gunneridae</taxon>
        <taxon>Pentapetalae</taxon>
        <taxon>rosids</taxon>
        <taxon>malvids</taxon>
        <taxon>Sapindales</taxon>
        <taxon>Sapindaceae</taxon>
        <taxon>Xanthoceroideae</taxon>
        <taxon>Xanthoceras</taxon>
    </lineage>
</organism>
<dbReference type="PROSITE" id="PS50181">
    <property type="entry name" value="FBOX"/>
    <property type="match status" value="1"/>
</dbReference>
<comment type="caution">
    <text evidence="2">The sequence shown here is derived from an EMBL/GenBank/DDBJ whole genome shotgun (WGS) entry which is preliminary data.</text>
</comment>
<name>A0ABQ8HVX4_9ROSI</name>
<feature type="domain" description="F-box" evidence="1">
    <location>
        <begin position="9"/>
        <end position="56"/>
    </location>
</feature>